<evidence type="ECO:0000259" key="1">
    <source>
        <dbReference type="Pfam" id="PF03033"/>
    </source>
</evidence>
<dbReference type="PANTHER" id="PTHR48050">
    <property type="entry name" value="STEROL 3-BETA-GLUCOSYLTRANSFERASE"/>
    <property type="match status" value="1"/>
</dbReference>
<proteinExistence type="predicted"/>
<dbReference type="Pfam" id="PF03033">
    <property type="entry name" value="Glyco_transf_28"/>
    <property type="match status" value="1"/>
</dbReference>
<feature type="domain" description="Glycosyltransferase family 28 N-terminal" evidence="1">
    <location>
        <begin position="67"/>
        <end position="206"/>
    </location>
</feature>
<dbReference type="EMBL" id="JAPZBO010000002">
    <property type="protein sequence ID" value="KAJ5323428.1"/>
    <property type="molecule type" value="Genomic_DNA"/>
</dbReference>
<dbReference type="AlphaFoldDB" id="A0A9W9Q2L5"/>
<reference evidence="2" key="1">
    <citation type="submission" date="2022-12" db="EMBL/GenBank/DDBJ databases">
        <authorList>
            <person name="Petersen C."/>
        </authorList>
    </citation>
    <scope>NUCLEOTIDE SEQUENCE</scope>
    <source>
        <strain evidence="2">IBT 21472</strain>
    </source>
</reference>
<dbReference type="PANTHER" id="PTHR48050:SF13">
    <property type="entry name" value="STEROL 3-BETA-GLUCOSYLTRANSFERASE UGT80A2"/>
    <property type="match status" value="1"/>
</dbReference>
<dbReference type="FunFam" id="3.40.50.2000:FF:000268">
    <property type="entry name" value="Glycosyltransferase family 1 protein"/>
    <property type="match status" value="1"/>
</dbReference>
<dbReference type="Proteomes" id="UP001147746">
    <property type="component" value="Unassembled WGS sequence"/>
</dbReference>
<accession>A0A9W9Q2L5</accession>
<protein>
    <recommendedName>
        <fullName evidence="1">Glycosyltransferase family 28 N-terminal domain-containing protein</fullName>
    </recommendedName>
</protein>
<dbReference type="SUPFAM" id="SSF53756">
    <property type="entry name" value="UDP-Glycosyltransferase/glycogen phosphorylase"/>
    <property type="match status" value="2"/>
</dbReference>
<gene>
    <name evidence="2" type="ORF">N7476_002028</name>
</gene>
<organism evidence="2 3">
    <name type="scientific">Penicillium atrosanguineum</name>
    <dbReference type="NCBI Taxonomy" id="1132637"/>
    <lineage>
        <taxon>Eukaryota</taxon>
        <taxon>Fungi</taxon>
        <taxon>Dikarya</taxon>
        <taxon>Ascomycota</taxon>
        <taxon>Pezizomycotina</taxon>
        <taxon>Eurotiomycetes</taxon>
        <taxon>Eurotiomycetidae</taxon>
        <taxon>Eurotiales</taxon>
        <taxon>Aspergillaceae</taxon>
        <taxon>Penicillium</taxon>
    </lineage>
</organism>
<dbReference type="Gene3D" id="3.40.50.2000">
    <property type="entry name" value="Glycogen Phosphorylase B"/>
    <property type="match status" value="1"/>
</dbReference>
<evidence type="ECO:0000313" key="3">
    <source>
        <dbReference type="Proteomes" id="UP001147746"/>
    </source>
</evidence>
<dbReference type="InterPro" id="IPR050426">
    <property type="entry name" value="Glycosyltransferase_28"/>
</dbReference>
<name>A0A9W9Q2L5_9EURO</name>
<keyword evidence="3" id="KW-1185">Reference proteome</keyword>
<dbReference type="InterPro" id="IPR004276">
    <property type="entry name" value="GlycoTrans_28_N"/>
</dbReference>
<reference evidence="2" key="2">
    <citation type="journal article" date="2023" name="IMA Fungus">
        <title>Comparative genomic study of the Penicillium genus elucidates a diverse pangenome and 15 lateral gene transfer events.</title>
        <authorList>
            <person name="Petersen C."/>
            <person name="Sorensen T."/>
            <person name="Nielsen M.R."/>
            <person name="Sondergaard T.E."/>
            <person name="Sorensen J.L."/>
            <person name="Fitzpatrick D.A."/>
            <person name="Frisvad J.C."/>
            <person name="Nielsen K.L."/>
        </authorList>
    </citation>
    <scope>NUCLEOTIDE SEQUENCE</scope>
    <source>
        <strain evidence="2">IBT 21472</strain>
    </source>
</reference>
<evidence type="ECO:0000313" key="2">
    <source>
        <dbReference type="EMBL" id="KAJ5323428.1"/>
    </source>
</evidence>
<comment type="caution">
    <text evidence="2">The sequence shown here is derived from an EMBL/GenBank/DDBJ whole genome shotgun (WGS) entry which is preliminary data.</text>
</comment>
<dbReference type="GO" id="GO:0016758">
    <property type="term" value="F:hexosyltransferase activity"/>
    <property type="evidence" value="ECO:0007669"/>
    <property type="project" value="InterPro"/>
</dbReference>
<dbReference type="GO" id="GO:0005975">
    <property type="term" value="P:carbohydrate metabolic process"/>
    <property type="evidence" value="ECO:0007669"/>
    <property type="project" value="InterPro"/>
</dbReference>
<sequence length="498" mass="54641">MFNITNHDVDCGGAKTTLTDDGRLNINVEKPEKMSASVSPRWRRPAYKARNTKAQSQECHAPPSLNILIQVVGSRGDIQPFVALGLALARAGHRIRIATHDTFKEFVETHGLEFFNIGGDPKRLMAYMVKNPGLLPSMSSLRNGDIQQNRADIREILDGCWRACFQSTDENSKPFFAHAIIANPPSFAHIHCAEKLGVPLHLMFTLWTELPDQRSYLNFVYRTPTAGFLRGTPRWRRYNGCGYGYWKAFNCGPLLWRSAILGEMIAKIGAGPKPIPFKKLTAPDLAAAIGAALEPDIKQRAKELGEQIRKESGVDAGVTSFHHHLEHSNLGCAIASSHPAAWKIRGTNIQLGSGAVALLVNRGLLGTDKIELFRPQKYDLNIGPRDPFSGMAFAFIDSTSEIGGGLNHFGASTKELFRLTLEKPFVHSGKRSAFASSLKGIGKASVNVVRTPVDIAYAFTQGLHNAPKLWGDHHVELPETIEGIPSGLTAAGKVHYTR</sequence>